<keyword evidence="2" id="KW-1185">Reference proteome</keyword>
<name>A0ABU4VNP0_9ACTN</name>
<dbReference type="RefSeq" id="WP_319954705.1">
    <property type="nucleotide sequence ID" value="NZ_JAXAVX010000006.1"/>
</dbReference>
<comment type="caution">
    <text evidence="1">The sequence shown here is derived from an EMBL/GenBank/DDBJ whole genome shotgun (WGS) entry which is preliminary data.</text>
</comment>
<sequence length="278" mass="30576">MLLAAGTPRTLGSADPRLRLAAPGVEDAFPRRTLRLDGRAAFDLSPWCGTCGVLFQRLEGANEKLAVRAATDRLTEGVEDPDDPVAELFGALLPRGSYRPLLLELRPRLVRPAAPGDYFAEEQVRTWGVDPFWDLPESPRTPYYRTWQTRVADDAHLYEFVVPMVPPSWNEAAVVDRHRELLAHTARPTAVALTTLDVCAPATDGDGDEWYWHWALTHFLLDGHHKLQAAAEGGRAVRLLALLSLDGSLAEADALGRLPELRARPAAGRRATPRGNDG</sequence>
<accession>A0ABU4VNP0</accession>
<gene>
    <name evidence="1" type="ORF">SK069_13175</name>
</gene>
<dbReference type="Proteomes" id="UP001277761">
    <property type="component" value="Unassembled WGS sequence"/>
</dbReference>
<evidence type="ECO:0000313" key="1">
    <source>
        <dbReference type="EMBL" id="MDX8152551.1"/>
    </source>
</evidence>
<evidence type="ECO:0000313" key="2">
    <source>
        <dbReference type="Proteomes" id="UP001277761"/>
    </source>
</evidence>
<organism evidence="1 2">
    <name type="scientific">Patulibacter brassicae</name>
    <dbReference type="NCBI Taxonomy" id="1705717"/>
    <lineage>
        <taxon>Bacteria</taxon>
        <taxon>Bacillati</taxon>
        <taxon>Actinomycetota</taxon>
        <taxon>Thermoleophilia</taxon>
        <taxon>Solirubrobacterales</taxon>
        <taxon>Patulibacteraceae</taxon>
        <taxon>Patulibacter</taxon>
    </lineage>
</organism>
<reference evidence="1 2" key="1">
    <citation type="submission" date="2023-11" db="EMBL/GenBank/DDBJ databases">
        <authorList>
            <person name="Xu M."/>
            <person name="Jiang T."/>
        </authorList>
    </citation>
    <scope>NUCLEOTIDE SEQUENCE [LARGE SCALE GENOMIC DNA]</scope>
    <source>
        <strain evidence="1 2">SD</strain>
    </source>
</reference>
<dbReference type="EMBL" id="JAXAVX010000006">
    <property type="protein sequence ID" value="MDX8152551.1"/>
    <property type="molecule type" value="Genomic_DNA"/>
</dbReference>
<proteinExistence type="predicted"/>
<protein>
    <submittedName>
        <fullName evidence="1">Uncharacterized protein</fullName>
    </submittedName>
</protein>